<evidence type="ECO:0000313" key="3">
    <source>
        <dbReference type="Proteomes" id="UP000053599"/>
    </source>
</evidence>
<dbReference type="EMBL" id="KN846952">
    <property type="protein sequence ID" value="KIV83682.1"/>
    <property type="molecule type" value="Genomic_DNA"/>
</dbReference>
<feature type="compositionally biased region" description="Basic residues" evidence="1">
    <location>
        <begin position="53"/>
        <end position="70"/>
    </location>
</feature>
<organism evidence="2 3">
    <name type="scientific">Exophiala sideris</name>
    <dbReference type="NCBI Taxonomy" id="1016849"/>
    <lineage>
        <taxon>Eukaryota</taxon>
        <taxon>Fungi</taxon>
        <taxon>Dikarya</taxon>
        <taxon>Ascomycota</taxon>
        <taxon>Pezizomycotina</taxon>
        <taxon>Eurotiomycetes</taxon>
        <taxon>Chaetothyriomycetidae</taxon>
        <taxon>Chaetothyriales</taxon>
        <taxon>Herpotrichiellaceae</taxon>
        <taxon>Exophiala</taxon>
    </lineage>
</organism>
<feature type="region of interest" description="Disordered" evidence="1">
    <location>
        <begin position="53"/>
        <end position="110"/>
    </location>
</feature>
<dbReference type="PANTHER" id="PTHR37540:SF10">
    <property type="entry name" value="SIGMA-70 REGION 2 FAMILY PROTEIN"/>
    <property type="match status" value="1"/>
</dbReference>
<name>A0A0D1YLG3_9EURO</name>
<accession>A0A0D1YLG3</accession>
<dbReference type="PANTHER" id="PTHR37540">
    <property type="entry name" value="TRANSCRIPTION FACTOR (ACR-2), PUTATIVE-RELATED-RELATED"/>
    <property type="match status" value="1"/>
</dbReference>
<evidence type="ECO:0000256" key="1">
    <source>
        <dbReference type="SAM" id="MobiDB-lite"/>
    </source>
</evidence>
<proteinExistence type="predicted"/>
<feature type="compositionally biased region" description="Low complexity" evidence="1">
    <location>
        <begin position="79"/>
        <end position="91"/>
    </location>
</feature>
<dbReference type="HOGENOM" id="CLU_481487_0_0_1"/>
<dbReference type="STRING" id="1016849.A0A0D1YLG3"/>
<dbReference type="Proteomes" id="UP000053599">
    <property type="component" value="Unassembled WGS sequence"/>
</dbReference>
<feature type="compositionally biased region" description="Polar residues" evidence="1">
    <location>
        <begin position="96"/>
        <end position="110"/>
    </location>
</feature>
<sequence>MVQPTLPEGESRDFHKAQVLNSLQNLQRQIPVRSSPNCHQQFEFVEGLKSRAERKKTRSFVTKQHYRRKKGVENEPQQATSAKSSRRSTTAFLHGSGTSRPSCEQEVSCSENKDRERLETLILLNSGRQPPTMTAQLGAGRVDPFNSYPIKKATRDVHELVDHYYFVIPSLVHRHWHRAVRKPRACWDLFNLYRKHEIPFLGMLHHAALHLATLRGQREPLRTIELRQQALAAVNKSLQRLDGLCDDWTLLGVGLLANAERVWGSREIARLHWGAVKRLLLERGGFRTLQHNQPMHTKLVWSFIALSWPTMDGNPAYLDEYSDSVAASSGCPTSPVDTAFTRSCEEFVQFLNQRKGRSLKNLPSTPAQQKMFRDHPQRTSTFRKGGEMINALTKFETGYDDPDKRRAVDNCRMACLIYLNLIMAEYGDFSMATEEFICSLQQILEDDADDSSLSAEHLLWTLLSISTSEDHYQMVWKMSRLVGVVKRSSSQTWTTVENALRTFLRLPEGVDELQAVLRGWKSECFLIEANTPIDTSEQWIGQPGQASLATGMNMTLCSTHCQICPLKPPTY</sequence>
<reference evidence="2 3" key="1">
    <citation type="submission" date="2015-01" db="EMBL/GenBank/DDBJ databases">
        <title>The Genome Sequence of Exophiala sideris CBS121828.</title>
        <authorList>
            <consortium name="The Broad Institute Genomics Platform"/>
            <person name="Cuomo C."/>
            <person name="de Hoog S."/>
            <person name="Gorbushina A."/>
            <person name="Stielow B."/>
            <person name="Teixiera M."/>
            <person name="Abouelleil A."/>
            <person name="Chapman S.B."/>
            <person name="Priest M."/>
            <person name="Young S.K."/>
            <person name="Wortman J."/>
            <person name="Nusbaum C."/>
            <person name="Birren B."/>
        </authorList>
    </citation>
    <scope>NUCLEOTIDE SEQUENCE [LARGE SCALE GENOMIC DNA]</scope>
    <source>
        <strain evidence="2 3">CBS 121828</strain>
    </source>
</reference>
<dbReference type="AlphaFoldDB" id="A0A0D1YLG3"/>
<evidence type="ECO:0000313" key="2">
    <source>
        <dbReference type="EMBL" id="KIV83682.1"/>
    </source>
</evidence>
<dbReference type="OrthoDB" id="4158087at2759"/>
<protein>
    <recommendedName>
        <fullName evidence="4">Transcription factor domain-containing protein</fullName>
    </recommendedName>
</protein>
<gene>
    <name evidence="2" type="ORF">PV11_05684</name>
</gene>
<evidence type="ECO:0008006" key="4">
    <source>
        <dbReference type="Google" id="ProtNLM"/>
    </source>
</evidence>